<name>A0A8H3G216_9LECA</name>
<dbReference type="AlphaFoldDB" id="A0A8H3G216"/>
<evidence type="ECO:0000313" key="2">
    <source>
        <dbReference type="EMBL" id="CAF9933344.1"/>
    </source>
</evidence>
<feature type="region of interest" description="Disordered" evidence="1">
    <location>
        <begin position="1"/>
        <end position="47"/>
    </location>
</feature>
<gene>
    <name evidence="2" type="ORF">HETSPECPRED_008617</name>
</gene>
<comment type="caution">
    <text evidence="2">The sequence shown here is derived from an EMBL/GenBank/DDBJ whole genome shotgun (WGS) entry which is preliminary data.</text>
</comment>
<dbReference type="Proteomes" id="UP000664521">
    <property type="component" value="Unassembled WGS sequence"/>
</dbReference>
<sequence>MGQNSNQTMAQGEAAAMSGSNDQNMATGPGQAMGQGAVGQGAGLDPASGQVVSQVAAAIQSGAVQAGGSAASSAAVGAIPPNNAVMPAVMMEAITAAAPSTMATVANPISQAQSNAQSAALTQVITTASSAPAQTTGAAAISQGSSLTAVLSTSTTLNSSSVASSSATAPSITETLPAASSSTPAATSLLPEAAAQNSIVQNVATPLGSTAQAVTAGAAPVPVISDISTFQFQSAVTVPLKIRRVRPTPVLG</sequence>
<reference evidence="2" key="1">
    <citation type="submission" date="2021-03" db="EMBL/GenBank/DDBJ databases">
        <authorList>
            <person name="Tagirdzhanova G."/>
        </authorList>
    </citation>
    <scope>NUCLEOTIDE SEQUENCE</scope>
</reference>
<dbReference type="EMBL" id="CAJPDS010000067">
    <property type="protein sequence ID" value="CAF9933344.1"/>
    <property type="molecule type" value="Genomic_DNA"/>
</dbReference>
<accession>A0A8H3G216</accession>
<keyword evidence="3" id="KW-1185">Reference proteome</keyword>
<evidence type="ECO:0000313" key="3">
    <source>
        <dbReference type="Proteomes" id="UP000664521"/>
    </source>
</evidence>
<organism evidence="2 3">
    <name type="scientific">Heterodermia speciosa</name>
    <dbReference type="NCBI Taxonomy" id="116794"/>
    <lineage>
        <taxon>Eukaryota</taxon>
        <taxon>Fungi</taxon>
        <taxon>Dikarya</taxon>
        <taxon>Ascomycota</taxon>
        <taxon>Pezizomycotina</taxon>
        <taxon>Lecanoromycetes</taxon>
        <taxon>OSLEUM clade</taxon>
        <taxon>Lecanoromycetidae</taxon>
        <taxon>Caliciales</taxon>
        <taxon>Physciaceae</taxon>
        <taxon>Heterodermia</taxon>
    </lineage>
</organism>
<proteinExistence type="predicted"/>
<feature type="compositionally biased region" description="Gly residues" evidence="1">
    <location>
        <begin position="31"/>
        <end position="42"/>
    </location>
</feature>
<evidence type="ECO:0000256" key="1">
    <source>
        <dbReference type="SAM" id="MobiDB-lite"/>
    </source>
</evidence>
<protein>
    <submittedName>
        <fullName evidence="2">Uncharacterized protein</fullName>
    </submittedName>
</protein>
<feature type="compositionally biased region" description="Polar residues" evidence="1">
    <location>
        <begin position="1"/>
        <end position="10"/>
    </location>
</feature>